<dbReference type="InterPro" id="IPR000620">
    <property type="entry name" value="EamA_dom"/>
</dbReference>
<evidence type="ECO:0000259" key="7">
    <source>
        <dbReference type="Pfam" id="PF00892"/>
    </source>
</evidence>
<evidence type="ECO:0000313" key="9">
    <source>
        <dbReference type="Proteomes" id="UP000035740"/>
    </source>
</evidence>
<reference evidence="8 9" key="1">
    <citation type="journal article" date="2014" name="Nature">
        <title>The genome of the recently domesticated crop plant sugar beet (Beta vulgaris).</title>
        <authorList>
            <person name="Dohm J.C."/>
            <person name="Minoche A.E."/>
            <person name="Holtgrawe D."/>
            <person name="Capella-Gutierrez S."/>
            <person name="Zakrzewski F."/>
            <person name="Tafer H."/>
            <person name="Rupp O."/>
            <person name="Sorensen T.R."/>
            <person name="Stracke R."/>
            <person name="Reinhardt R."/>
            <person name="Goesmann A."/>
            <person name="Kraft T."/>
            <person name="Schulz B."/>
            <person name="Stadler P.F."/>
            <person name="Schmidt T."/>
            <person name="Gabaldon T."/>
            <person name="Lehrach H."/>
            <person name="Weisshaar B."/>
            <person name="Himmelbauer H."/>
        </authorList>
    </citation>
    <scope>NUCLEOTIDE SEQUENCE [LARGE SCALE GENOMIC DNA]</scope>
    <source>
        <tissue evidence="8">Taproot</tissue>
    </source>
</reference>
<dbReference type="AlphaFoldDB" id="A0A0J8B4J5"/>
<evidence type="ECO:0000256" key="2">
    <source>
        <dbReference type="ARBA" id="ARBA00007635"/>
    </source>
</evidence>
<comment type="subcellular location">
    <subcellularLocation>
        <location evidence="1">Membrane</location>
        <topology evidence="1">Multi-pass membrane protein</topology>
    </subcellularLocation>
</comment>
<dbReference type="Pfam" id="PF00892">
    <property type="entry name" value="EamA"/>
    <property type="match status" value="1"/>
</dbReference>
<comment type="similarity">
    <text evidence="2">Belongs to the drug/metabolite transporter (DMT) superfamily. Plant drug/metabolite exporter (P-DME) (TC 2.A.7.4) family.</text>
</comment>
<feature type="transmembrane region" description="Helical" evidence="6">
    <location>
        <begin position="85"/>
        <end position="105"/>
    </location>
</feature>
<feature type="transmembrane region" description="Helical" evidence="6">
    <location>
        <begin position="45"/>
        <end position="65"/>
    </location>
</feature>
<dbReference type="InterPro" id="IPR050638">
    <property type="entry name" value="AA-Vitamin_Transporters"/>
</dbReference>
<feature type="transmembrane region" description="Helical" evidence="6">
    <location>
        <begin position="19"/>
        <end position="38"/>
    </location>
</feature>
<feature type="non-terminal residue" evidence="8">
    <location>
        <position position="1"/>
    </location>
</feature>
<evidence type="ECO:0000256" key="3">
    <source>
        <dbReference type="ARBA" id="ARBA00022692"/>
    </source>
</evidence>
<gene>
    <name evidence="8" type="ORF">BVRB_015580</name>
</gene>
<accession>A0A0J8B4J5</accession>
<dbReference type="EMBL" id="KQ090957">
    <property type="protein sequence ID" value="KMS94757.1"/>
    <property type="molecule type" value="Genomic_DNA"/>
</dbReference>
<keyword evidence="5 6" id="KW-0472">Membrane</keyword>
<dbReference type="OrthoDB" id="1917929at2759"/>
<evidence type="ECO:0000313" key="8">
    <source>
        <dbReference type="EMBL" id="KMS94757.1"/>
    </source>
</evidence>
<keyword evidence="3 6" id="KW-0812">Transmembrane</keyword>
<name>A0A0J8B4J5_BETVV</name>
<dbReference type="GO" id="GO:0009507">
    <property type="term" value="C:chloroplast"/>
    <property type="evidence" value="ECO:0007669"/>
    <property type="project" value="TreeGrafter"/>
</dbReference>
<dbReference type="PANTHER" id="PTHR32322">
    <property type="entry name" value="INNER MEMBRANE TRANSPORTER"/>
    <property type="match status" value="1"/>
</dbReference>
<evidence type="ECO:0000256" key="1">
    <source>
        <dbReference type="ARBA" id="ARBA00004141"/>
    </source>
</evidence>
<sequence>LPVITTDQTDFSLWGSGEWWMLLSAQSMAIGTVMVRWVSKFSDPVMATGWHMVLGGLPLVALSVLNNDPIFNGSLNELSAIDLSSLFYTSIFGGAISYGVFFYNATRGPYF</sequence>
<evidence type="ECO:0000256" key="6">
    <source>
        <dbReference type="SAM" id="Phobius"/>
    </source>
</evidence>
<evidence type="ECO:0000256" key="4">
    <source>
        <dbReference type="ARBA" id="ARBA00022989"/>
    </source>
</evidence>
<evidence type="ECO:0000256" key="5">
    <source>
        <dbReference type="ARBA" id="ARBA00023136"/>
    </source>
</evidence>
<dbReference type="GO" id="GO:0016020">
    <property type="term" value="C:membrane"/>
    <property type="evidence" value="ECO:0007669"/>
    <property type="project" value="UniProtKB-SubCell"/>
</dbReference>
<keyword evidence="4 6" id="KW-1133">Transmembrane helix</keyword>
<dbReference type="Gramene" id="KMS94757">
    <property type="protein sequence ID" value="KMS94757"/>
    <property type="gene ID" value="BVRB_015580"/>
</dbReference>
<proteinExistence type="inferred from homology"/>
<dbReference type="Proteomes" id="UP000035740">
    <property type="component" value="Unassembled WGS sequence"/>
</dbReference>
<dbReference type="PANTHER" id="PTHR32322:SF2">
    <property type="entry name" value="EAMA DOMAIN-CONTAINING PROTEIN"/>
    <property type="match status" value="1"/>
</dbReference>
<organism evidence="8 9">
    <name type="scientific">Beta vulgaris subsp. vulgaris</name>
    <name type="common">Beet</name>
    <dbReference type="NCBI Taxonomy" id="3555"/>
    <lineage>
        <taxon>Eukaryota</taxon>
        <taxon>Viridiplantae</taxon>
        <taxon>Streptophyta</taxon>
        <taxon>Embryophyta</taxon>
        <taxon>Tracheophyta</taxon>
        <taxon>Spermatophyta</taxon>
        <taxon>Magnoliopsida</taxon>
        <taxon>eudicotyledons</taxon>
        <taxon>Gunneridae</taxon>
        <taxon>Pentapetalae</taxon>
        <taxon>Caryophyllales</taxon>
        <taxon>Chenopodiaceae</taxon>
        <taxon>Betoideae</taxon>
        <taxon>Beta</taxon>
    </lineage>
</organism>
<keyword evidence="9" id="KW-1185">Reference proteome</keyword>
<protein>
    <recommendedName>
        <fullName evidence="7">EamA domain-containing protein</fullName>
    </recommendedName>
</protein>
<feature type="domain" description="EamA" evidence="7">
    <location>
        <begin position="16"/>
        <end position="108"/>
    </location>
</feature>